<dbReference type="EMBL" id="CP045890">
    <property type="protein sequence ID" value="QQP55968.1"/>
    <property type="molecule type" value="Genomic_DNA"/>
</dbReference>
<reference evidence="2" key="1">
    <citation type="submission" date="2021-01" db="EMBL/GenBank/DDBJ databases">
        <title>Caligus Genome Assembly.</title>
        <authorList>
            <person name="Gallardo-Escarate C."/>
        </authorList>
    </citation>
    <scope>NUCLEOTIDE SEQUENCE [LARGE SCALE GENOMIC DNA]</scope>
</reference>
<evidence type="ECO:0000313" key="2">
    <source>
        <dbReference type="Proteomes" id="UP000595437"/>
    </source>
</evidence>
<name>A0A7T8QUX2_CALRO</name>
<evidence type="ECO:0000313" key="1">
    <source>
        <dbReference type="EMBL" id="QQP55968.1"/>
    </source>
</evidence>
<gene>
    <name evidence="1" type="ORF">FKW44_000479</name>
</gene>
<proteinExistence type="predicted"/>
<sequence>KGCEAKVLMRAVTSALSPLVQSLSTWSPSNPYSPKGSKFIQRICKQEVESSSLESLSIALK</sequence>
<dbReference type="Proteomes" id="UP000595437">
    <property type="component" value="Chromosome 1"/>
</dbReference>
<accession>A0A7T8QUX2</accession>
<dbReference type="AlphaFoldDB" id="A0A7T8QUX2"/>
<keyword evidence="2" id="KW-1185">Reference proteome</keyword>
<protein>
    <submittedName>
        <fullName evidence="1">Uncharacterized protein</fullName>
    </submittedName>
</protein>
<organism evidence="1 2">
    <name type="scientific">Caligus rogercresseyi</name>
    <name type="common">Sea louse</name>
    <dbReference type="NCBI Taxonomy" id="217165"/>
    <lineage>
        <taxon>Eukaryota</taxon>
        <taxon>Metazoa</taxon>
        <taxon>Ecdysozoa</taxon>
        <taxon>Arthropoda</taxon>
        <taxon>Crustacea</taxon>
        <taxon>Multicrustacea</taxon>
        <taxon>Hexanauplia</taxon>
        <taxon>Copepoda</taxon>
        <taxon>Siphonostomatoida</taxon>
        <taxon>Caligidae</taxon>
        <taxon>Caligus</taxon>
    </lineage>
</organism>
<feature type="non-terminal residue" evidence="1">
    <location>
        <position position="1"/>
    </location>
</feature>